<name>A0A284VJB6_9EURY</name>
<organism evidence="1 2">
    <name type="scientific">Candidatus Methanoperedens nitratireducens</name>
    <dbReference type="NCBI Taxonomy" id="1392998"/>
    <lineage>
        <taxon>Archaea</taxon>
        <taxon>Methanobacteriati</taxon>
        <taxon>Methanobacteriota</taxon>
        <taxon>Stenosarchaea group</taxon>
        <taxon>Methanomicrobia</taxon>
        <taxon>Methanosarcinales</taxon>
        <taxon>ANME-2 cluster</taxon>
        <taxon>Candidatus Methanoperedentaceae</taxon>
        <taxon>Candidatus Methanoperedens</taxon>
    </lineage>
</organism>
<protein>
    <submittedName>
        <fullName evidence="1">Uncharacterized protein</fullName>
    </submittedName>
</protein>
<reference evidence="2" key="1">
    <citation type="submission" date="2017-06" db="EMBL/GenBank/DDBJ databases">
        <authorList>
            <person name="Cremers G."/>
        </authorList>
    </citation>
    <scope>NUCLEOTIDE SEQUENCE [LARGE SCALE GENOMIC DNA]</scope>
</reference>
<gene>
    <name evidence="1" type="ORF">MNV_1140044</name>
</gene>
<evidence type="ECO:0000313" key="1">
    <source>
        <dbReference type="EMBL" id="SNQ59348.1"/>
    </source>
</evidence>
<dbReference type="RefSeq" id="WP_096203738.1">
    <property type="nucleotide sequence ID" value="NZ_FZMP01000018.1"/>
</dbReference>
<dbReference type="EMBL" id="FZMP01000018">
    <property type="protein sequence ID" value="SNQ59348.1"/>
    <property type="molecule type" value="Genomic_DNA"/>
</dbReference>
<accession>A0A284VJB6</accession>
<keyword evidence="2" id="KW-1185">Reference proteome</keyword>
<evidence type="ECO:0000313" key="2">
    <source>
        <dbReference type="Proteomes" id="UP000218615"/>
    </source>
</evidence>
<proteinExistence type="predicted"/>
<sequence length="73" mass="8738">MPIEGFVEYKRREYCNDIKCPVQVMMNRKAQDPADYNDLRAICQENCLHTTYEFHHWLIEKGYLVVRPESGED</sequence>
<dbReference type="Proteomes" id="UP000218615">
    <property type="component" value="Unassembled WGS sequence"/>
</dbReference>
<dbReference type="AlphaFoldDB" id="A0A284VJB6"/>
<dbReference type="OrthoDB" id="144639at2157"/>